<dbReference type="Proteomes" id="UP000720189">
    <property type="component" value="Unassembled WGS sequence"/>
</dbReference>
<sequence length="171" mass="17999">LHEACYSGRFEEVKFLLDNGAQSGIKDSAGSTPLHYAVLGGSEDTVSLLASRSSVRESIDEPDAKGNPALIVAILRQNRPMVQALIANGASVEHQDSAGLTALHHAAIAGFNDGLDLIIDETADLNVPDKRGYTAVHHAVNSAEASNNTIRLLKEGGADLEVQDHVGLTPL</sequence>
<dbReference type="PROSITE" id="PS50297">
    <property type="entry name" value="ANK_REP_REGION"/>
    <property type="match status" value="4"/>
</dbReference>
<dbReference type="GeneID" id="70216110"/>
<keyword evidence="5" id="KW-1185">Reference proteome</keyword>
<proteinExistence type="predicted"/>
<dbReference type="Pfam" id="PF12796">
    <property type="entry name" value="Ank_2"/>
    <property type="match status" value="1"/>
</dbReference>
<dbReference type="OrthoDB" id="195446at2759"/>
<dbReference type="GO" id="GO:0085020">
    <property type="term" value="P:protein K6-linked ubiquitination"/>
    <property type="evidence" value="ECO:0007669"/>
    <property type="project" value="TreeGrafter"/>
</dbReference>
<reference evidence="4" key="1">
    <citation type="journal article" date="2021" name="Nat. Commun.">
        <title>Genetic determinants of endophytism in the Arabidopsis root mycobiome.</title>
        <authorList>
            <person name="Mesny F."/>
            <person name="Miyauchi S."/>
            <person name="Thiergart T."/>
            <person name="Pickel B."/>
            <person name="Atanasova L."/>
            <person name="Karlsson M."/>
            <person name="Huettel B."/>
            <person name="Barry K.W."/>
            <person name="Haridas S."/>
            <person name="Chen C."/>
            <person name="Bauer D."/>
            <person name="Andreopoulos W."/>
            <person name="Pangilinan J."/>
            <person name="LaButti K."/>
            <person name="Riley R."/>
            <person name="Lipzen A."/>
            <person name="Clum A."/>
            <person name="Drula E."/>
            <person name="Henrissat B."/>
            <person name="Kohler A."/>
            <person name="Grigoriev I.V."/>
            <person name="Martin F.M."/>
            <person name="Hacquard S."/>
        </authorList>
    </citation>
    <scope>NUCLEOTIDE SEQUENCE</scope>
    <source>
        <strain evidence="4">MPI-CAGE-AT-0023</strain>
    </source>
</reference>
<evidence type="ECO:0000256" key="3">
    <source>
        <dbReference type="PROSITE-ProRule" id="PRU00023"/>
    </source>
</evidence>
<dbReference type="PROSITE" id="PS50088">
    <property type="entry name" value="ANK_REPEAT"/>
    <property type="match status" value="5"/>
</dbReference>
<dbReference type="GO" id="GO:0004842">
    <property type="term" value="F:ubiquitin-protein transferase activity"/>
    <property type="evidence" value="ECO:0007669"/>
    <property type="project" value="TreeGrafter"/>
</dbReference>
<dbReference type="Pfam" id="PF00023">
    <property type="entry name" value="Ank"/>
    <property type="match status" value="1"/>
</dbReference>
<feature type="repeat" description="ANK" evidence="3">
    <location>
        <begin position="131"/>
        <end position="165"/>
    </location>
</feature>
<dbReference type="SMART" id="SM00248">
    <property type="entry name" value="ANK"/>
    <property type="match status" value="5"/>
</dbReference>
<evidence type="ECO:0000256" key="2">
    <source>
        <dbReference type="ARBA" id="ARBA00023043"/>
    </source>
</evidence>
<feature type="non-terminal residue" evidence="4">
    <location>
        <position position="171"/>
    </location>
</feature>
<dbReference type="Gene3D" id="1.25.40.20">
    <property type="entry name" value="Ankyrin repeat-containing domain"/>
    <property type="match status" value="1"/>
</dbReference>
<comment type="caution">
    <text evidence="4">The sequence shown here is derived from an EMBL/GenBank/DDBJ whole genome shotgun (WGS) entry which is preliminary data.</text>
</comment>
<dbReference type="PRINTS" id="PR01415">
    <property type="entry name" value="ANKYRIN"/>
</dbReference>
<dbReference type="PANTHER" id="PTHR24171:SF8">
    <property type="entry name" value="BRCA1-ASSOCIATED RING DOMAIN PROTEIN 1"/>
    <property type="match status" value="1"/>
</dbReference>
<evidence type="ECO:0000256" key="1">
    <source>
        <dbReference type="ARBA" id="ARBA00022737"/>
    </source>
</evidence>
<evidence type="ECO:0000313" key="5">
    <source>
        <dbReference type="Proteomes" id="UP000720189"/>
    </source>
</evidence>
<keyword evidence="1" id="KW-0677">Repeat</keyword>
<dbReference type="RefSeq" id="XP_046055892.1">
    <property type="nucleotide sequence ID" value="XM_046186156.1"/>
</dbReference>
<dbReference type="InterPro" id="IPR002110">
    <property type="entry name" value="Ankyrin_rpt"/>
</dbReference>
<feature type="repeat" description="ANK" evidence="3">
    <location>
        <begin position="65"/>
        <end position="97"/>
    </location>
</feature>
<feature type="non-terminal residue" evidence="4">
    <location>
        <position position="1"/>
    </location>
</feature>
<protein>
    <submittedName>
        <fullName evidence="4">Ankyrin repeat-containing domain protein</fullName>
    </submittedName>
</protein>
<dbReference type="SUPFAM" id="SSF48403">
    <property type="entry name" value="Ankyrin repeat"/>
    <property type="match status" value="1"/>
</dbReference>
<name>A0A9P9R834_FUSRE</name>
<keyword evidence="2 3" id="KW-0040">ANK repeat</keyword>
<dbReference type="EMBL" id="JAGMUX010000001">
    <property type="protein sequence ID" value="KAH7269124.1"/>
    <property type="molecule type" value="Genomic_DNA"/>
</dbReference>
<feature type="repeat" description="ANK" evidence="3">
    <location>
        <begin position="98"/>
        <end position="130"/>
    </location>
</feature>
<feature type="repeat" description="ANK" evidence="3">
    <location>
        <begin position="29"/>
        <end position="61"/>
    </location>
</feature>
<dbReference type="AlphaFoldDB" id="A0A9P9R834"/>
<evidence type="ECO:0000313" key="4">
    <source>
        <dbReference type="EMBL" id="KAH7269124.1"/>
    </source>
</evidence>
<accession>A0A9P9R834</accession>
<dbReference type="PANTHER" id="PTHR24171">
    <property type="entry name" value="ANKYRIN REPEAT DOMAIN-CONTAINING PROTEIN 39-RELATED"/>
    <property type="match status" value="1"/>
</dbReference>
<dbReference type="InterPro" id="IPR036770">
    <property type="entry name" value="Ankyrin_rpt-contain_sf"/>
</dbReference>
<organism evidence="4 5">
    <name type="scientific">Fusarium redolens</name>
    <dbReference type="NCBI Taxonomy" id="48865"/>
    <lineage>
        <taxon>Eukaryota</taxon>
        <taxon>Fungi</taxon>
        <taxon>Dikarya</taxon>
        <taxon>Ascomycota</taxon>
        <taxon>Pezizomycotina</taxon>
        <taxon>Sordariomycetes</taxon>
        <taxon>Hypocreomycetidae</taxon>
        <taxon>Hypocreales</taxon>
        <taxon>Nectriaceae</taxon>
        <taxon>Fusarium</taxon>
        <taxon>Fusarium redolens species complex</taxon>
    </lineage>
</organism>
<gene>
    <name evidence="4" type="ORF">BKA55DRAFT_473755</name>
</gene>
<feature type="repeat" description="ANK" evidence="3">
    <location>
        <begin position="1"/>
        <end position="28"/>
    </location>
</feature>